<name>A0ABV1J5T6_9FIRM</name>
<dbReference type="EC" id="2.4.2.1" evidence="3"/>
<protein>
    <recommendedName>
        <fullName evidence="3">Purine nucleoside phosphorylase</fullName>
        <shortName evidence="3">PNP</shortName>
        <ecNumber evidence="3">2.4.2.1</ecNumber>
    </recommendedName>
</protein>
<proteinExistence type="inferred from homology"/>
<feature type="binding site" evidence="3">
    <location>
        <position position="9"/>
    </location>
    <ligand>
        <name>phosphate</name>
        <dbReference type="ChEBI" id="CHEBI:43474"/>
    </ligand>
</feature>
<dbReference type="PANTHER" id="PTHR42679:SF2">
    <property type="entry name" value="S-METHYL-5'-THIOADENOSINE PHOSPHORYLASE"/>
    <property type="match status" value="1"/>
</dbReference>
<feature type="binding site" evidence="3">
    <location>
        <position position="174"/>
    </location>
    <ligand>
        <name>substrate</name>
    </ligand>
</feature>
<organism evidence="5 6">
    <name type="scientific">Aedoeadaptatus acetigenes</name>
    <dbReference type="NCBI Taxonomy" id="2981723"/>
    <lineage>
        <taxon>Bacteria</taxon>
        <taxon>Bacillati</taxon>
        <taxon>Bacillota</taxon>
        <taxon>Tissierellia</taxon>
        <taxon>Tissierellales</taxon>
        <taxon>Peptoniphilaceae</taxon>
        <taxon>Aedoeadaptatus</taxon>
    </lineage>
</organism>
<dbReference type="InterPro" id="IPR000845">
    <property type="entry name" value="Nucleoside_phosphorylase_d"/>
</dbReference>
<dbReference type="HAMAP" id="MF_01963">
    <property type="entry name" value="MTAP"/>
    <property type="match status" value="1"/>
</dbReference>
<comment type="pathway">
    <text evidence="3">Purine metabolism; purine nucleoside salvage.</text>
</comment>
<gene>
    <name evidence="5" type="ORF">AAA081_02520</name>
</gene>
<evidence type="ECO:0000259" key="4">
    <source>
        <dbReference type="Pfam" id="PF01048"/>
    </source>
</evidence>
<dbReference type="PANTHER" id="PTHR42679">
    <property type="entry name" value="S-METHYL-5'-THIOADENOSINE PHOSPHORYLASE"/>
    <property type="match status" value="1"/>
</dbReference>
<dbReference type="Proteomes" id="UP001481872">
    <property type="component" value="Unassembled WGS sequence"/>
</dbReference>
<keyword evidence="2 3" id="KW-0808">Transferase</keyword>
<feature type="binding site" evidence="3">
    <location>
        <begin position="45"/>
        <end position="46"/>
    </location>
    <ligand>
        <name>phosphate</name>
        <dbReference type="ChEBI" id="CHEBI:43474"/>
    </ligand>
</feature>
<dbReference type="Pfam" id="PF01048">
    <property type="entry name" value="PNP_UDP_1"/>
    <property type="match status" value="1"/>
</dbReference>
<comment type="caution">
    <text evidence="3">Lacks conserved residue(s) required for the propagation of feature annotation.</text>
</comment>
<dbReference type="CDD" id="cd09010">
    <property type="entry name" value="MTAP_SsMTAPII_like_MTIP"/>
    <property type="match status" value="1"/>
</dbReference>
<keyword evidence="1 3" id="KW-0328">Glycosyltransferase</keyword>
<reference evidence="5 6" key="1">
    <citation type="submission" date="2024-04" db="EMBL/GenBank/DDBJ databases">
        <title>Human intestinal bacterial collection.</title>
        <authorList>
            <person name="Pauvert C."/>
            <person name="Hitch T.C.A."/>
            <person name="Clavel T."/>
        </authorList>
    </citation>
    <scope>NUCLEOTIDE SEQUENCE [LARGE SCALE GENOMIC DNA]</scope>
    <source>
        <strain evidence="5 6">CLA-SR-H026</strain>
    </source>
</reference>
<feature type="site" description="Important for substrate specificity" evidence="3">
    <location>
        <position position="156"/>
    </location>
</feature>
<keyword evidence="3" id="KW-0660">Purine salvage</keyword>
<feature type="domain" description="Nucleoside phosphorylase" evidence="4">
    <location>
        <begin position="3"/>
        <end position="224"/>
    </location>
</feature>
<dbReference type="InterPro" id="IPR035994">
    <property type="entry name" value="Nucleoside_phosphorylase_sf"/>
</dbReference>
<comment type="function">
    <text evidence="3">Purine nucleoside phosphorylase involved in purine salvage.</text>
</comment>
<dbReference type="SUPFAM" id="SSF53167">
    <property type="entry name" value="Purine and uridine phosphorylases"/>
    <property type="match status" value="1"/>
</dbReference>
<comment type="similarity">
    <text evidence="3">Belongs to the PNP/MTAP phosphorylase family. MTAP subfamily.</text>
</comment>
<comment type="subunit">
    <text evidence="3">Homohexamer. Dimer of a homotrimer.</text>
</comment>
<feature type="site" description="Important for substrate specificity" evidence="3">
    <location>
        <position position="209"/>
    </location>
</feature>
<dbReference type="InterPro" id="IPR010044">
    <property type="entry name" value="MTAP"/>
</dbReference>
<comment type="catalytic activity">
    <reaction evidence="3">
        <text>a purine D-ribonucleoside + phosphate = a purine nucleobase + alpha-D-ribose 1-phosphate</text>
        <dbReference type="Rhea" id="RHEA:19805"/>
        <dbReference type="ChEBI" id="CHEBI:26386"/>
        <dbReference type="ChEBI" id="CHEBI:43474"/>
        <dbReference type="ChEBI" id="CHEBI:57720"/>
        <dbReference type="ChEBI" id="CHEBI:142355"/>
        <dbReference type="EC" id="2.4.2.1"/>
    </reaction>
</comment>
<dbReference type="EMBL" id="JBBNPS010000004">
    <property type="protein sequence ID" value="MEQ3353177.1"/>
    <property type="molecule type" value="Genomic_DNA"/>
</dbReference>
<accession>A0ABV1J5T6</accession>
<evidence type="ECO:0000313" key="6">
    <source>
        <dbReference type="Proteomes" id="UP001481872"/>
    </source>
</evidence>
<evidence type="ECO:0000256" key="1">
    <source>
        <dbReference type="ARBA" id="ARBA00022676"/>
    </source>
</evidence>
<evidence type="ECO:0000313" key="5">
    <source>
        <dbReference type="EMBL" id="MEQ3353177.1"/>
    </source>
</evidence>
<sequence length="241" mass="26741">MQYGIIGGTGFEAPFSPAKEEIFSTPYGDAKLIYPENKPYVFVSRHGTDHTIPPHKVPYRANIWALKEIGVTEVYGISAVGSLKKAYGPDSVVLCDDFLDFTKTRPHTFYDGDHEAAKHIAMAAPYDSELNDAFEAALGEKLPRGVYVATEGPRFESRAEIKFYASIGGDMVGMTNVPEVVLAREMGLHYANICHVINYCTGVEDTMVISKSEEVRNKIIRAVDEVFTSDRVPREARIDLL</sequence>
<keyword evidence="6" id="KW-1185">Reference proteome</keyword>
<dbReference type="RefSeq" id="WP_349053570.1">
    <property type="nucleotide sequence ID" value="NZ_JBBNPS010000004.1"/>
</dbReference>
<comment type="caution">
    <text evidence="5">The sequence shown here is derived from an EMBL/GenBank/DDBJ whole genome shotgun (WGS) entry which is preliminary data.</text>
</comment>
<evidence type="ECO:0000256" key="2">
    <source>
        <dbReference type="ARBA" id="ARBA00022679"/>
    </source>
</evidence>
<feature type="binding site" evidence="3">
    <location>
        <position position="175"/>
    </location>
    <ligand>
        <name>phosphate</name>
        <dbReference type="ChEBI" id="CHEBI:43474"/>
    </ligand>
</feature>
<feature type="binding site" evidence="3">
    <location>
        <begin position="78"/>
        <end position="79"/>
    </location>
    <ligand>
        <name>phosphate</name>
        <dbReference type="ChEBI" id="CHEBI:43474"/>
    </ligand>
</feature>
<dbReference type="Gene3D" id="3.40.50.1580">
    <property type="entry name" value="Nucleoside phosphorylase domain"/>
    <property type="match status" value="1"/>
</dbReference>
<comment type="miscellaneous">
    <text evidence="3">Although this enzyme belongs to the family of MTA phosphorylases based on sequence homology, it lacks several conserved amino acids in the substrate binding pocket that confer specificity towards MTA.</text>
</comment>
<evidence type="ECO:0000256" key="3">
    <source>
        <dbReference type="HAMAP-Rule" id="MF_01963"/>
    </source>
</evidence>